<keyword evidence="2" id="KW-1185">Reference proteome</keyword>
<proteinExistence type="predicted"/>
<sequence>MADASAPLDVRDTFGMLALGTILGSLFYGMTLLQAGMFFGKSGNERLSLTLLVIVLCIFDTMSWILEVYTTWHYFVANYANPAALAEPLWALKLEPAFTYTIAFIAQMFFIEKIWLLSQSLVAGISTISLAAWALGLTITGLVFSTDLLVSTTINNVNIGQKTLSTLVEVMIAIGMSYLFRVRFTGQKSTDSMLYRLTIFAVSRGVVLSVLQIVYTGLVFGYNDKLYWAVTHFILGKICTNSVLASLNVREIMRDGGSSNHTPNSIALHSTGPSRTAIIAGSDVSPGTHIFFRRVSDPSMAATSKMYSTHPGDGEENTADAEAGSAIHGGTESYKHLE</sequence>
<comment type="caution">
    <text evidence="1">The sequence shown here is derived from an EMBL/GenBank/DDBJ whole genome shotgun (WGS) entry which is preliminary data.</text>
</comment>
<protein>
    <submittedName>
        <fullName evidence="1">Uncharacterized protein</fullName>
    </submittedName>
</protein>
<gene>
    <name evidence="1" type="ORF">FA95DRAFT_586287</name>
</gene>
<reference evidence="1" key="2">
    <citation type="journal article" date="2022" name="New Phytol.">
        <title>Evolutionary transition to the ectomycorrhizal habit in the genomes of a hyperdiverse lineage of mushroom-forming fungi.</title>
        <authorList>
            <person name="Looney B."/>
            <person name="Miyauchi S."/>
            <person name="Morin E."/>
            <person name="Drula E."/>
            <person name="Courty P.E."/>
            <person name="Kohler A."/>
            <person name="Kuo A."/>
            <person name="LaButti K."/>
            <person name="Pangilinan J."/>
            <person name="Lipzen A."/>
            <person name="Riley R."/>
            <person name="Andreopoulos W."/>
            <person name="He G."/>
            <person name="Johnson J."/>
            <person name="Nolan M."/>
            <person name="Tritt A."/>
            <person name="Barry K.W."/>
            <person name="Grigoriev I.V."/>
            <person name="Nagy L.G."/>
            <person name="Hibbett D."/>
            <person name="Henrissat B."/>
            <person name="Matheny P.B."/>
            <person name="Labbe J."/>
            <person name="Martin F.M."/>
        </authorList>
    </citation>
    <scope>NUCLEOTIDE SEQUENCE</scope>
    <source>
        <strain evidence="1">FP105234-sp</strain>
    </source>
</reference>
<organism evidence="1 2">
    <name type="scientific">Auriscalpium vulgare</name>
    <dbReference type="NCBI Taxonomy" id="40419"/>
    <lineage>
        <taxon>Eukaryota</taxon>
        <taxon>Fungi</taxon>
        <taxon>Dikarya</taxon>
        <taxon>Basidiomycota</taxon>
        <taxon>Agaricomycotina</taxon>
        <taxon>Agaricomycetes</taxon>
        <taxon>Russulales</taxon>
        <taxon>Auriscalpiaceae</taxon>
        <taxon>Auriscalpium</taxon>
    </lineage>
</organism>
<dbReference type="EMBL" id="MU276071">
    <property type="protein sequence ID" value="KAI0042340.1"/>
    <property type="molecule type" value="Genomic_DNA"/>
</dbReference>
<name>A0ACB8REM0_9AGAM</name>
<accession>A0ACB8REM0</accession>
<evidence type="ECO:0000313" key="2">
    <source>
        <dbReference type="Proteomes" id="UP000814033"/>
    </source>
</evidence>
<dbReference type="Proteomes" id="UP000814033">
    <property type="component" value="Unassembled WGS sequence"/>
</dbReference>
<reference evidence="1" key="1">
    <citation type="submission" date="2021-02" db="EMBL/GenBank/DDBJ databases">
        <authorList>
            <consortium name="DOE Joint Genome Institute"/>
            <person name="Ahrendt S."/>
            <person name="Looney B.P."/>
            <person name="Miyauchi S."/>
            <person name="Morin E."/>
            <person name="Drula E."/>
            <person name="Courty P.E."/>
            <person name="Chicoki N."/>
            <person name="Fauchery L."/>
            <person name="Kohler A."/>
            <person name="Kuo A."/>
            <person name="Labutti K."/>
            <person name="Pangilinan J."/>
            <person name="Lipzen A."/>
            <person name="Riley R."/>
            <person name="Andreopoulos W."/>
            <person name="He G."/>
            <person name="Johnson J."/>
            <person name="Barry K.W."/>
            <person name="Grigoriev I.V."/>
            <person name="Nagy L."/>
            <person name="Hibbett D."/>
            <person name="Henrissat B."/>
            <person name="Matheny P.B."/>
            <person name="Labbe J."/>
            <person name="Martin F."/>
        </authorList>
    </citation>
    <scope>NUCLEOTIDE SEQUENCE</scope>
    <source>
        <strain evidence="1">FP105234-sp</strain>
    </source>
</reference>
<evidence type="ECO:0000313" key="1">
    <source>
        <dbReference type="EMBL" id="KAI0042340.1"/>
    </source>
</evidence>